<evidence type="ECO:0000256" key="1">
    <source>
        <dbReference type="SAM" id="MobiDB-lite"/>
    </source>
</evidence>
<dbReference type="OrthoDB" id="9813719at2"/>
<evidence type="ECO:0000313" key="3">
    <source>
        <dbReference type="Proteomes" id="UP000295096"/>
    </source>
</evidence>
<reference evidence="2 3" key="1">
    <citation type="journal article" date="2016" name="J. Microbiol.">
        <title>Dankookia rubra gen. nov., sp. nov., an alphaproteobacterium isolated from sediment of a shallow stream.</title>
        <authorList>
            <person name="Kim W.H."/>
            <person name="Kim D.H."/>
            <person name="Kang K."/>
            <person name="Ahn T.Y."/>
        </authorList>
    </citation>
    <scope>NUCLEOTIDE SEQUENCE [LARGE SCALE GENOMIC DNA]</scope>
    <source>
        <strain evidence="2 3">JCM30602</strain>
    </source>
</reference>
<feature type="region of interest" description="Disordered" evidence="1">
    <location>
        <begin position="1"/>
        <end position="31"/>
    </location>
</feature>
<feature type="compositionally biased region" description="Basic and acidic residues" evidence="1">
    <location>
        <begin position="73"/>
        <end position="84"/>
    </location>
</feature>
<name>A0A4R5Q6N3_9PROT</name>
<feature type="region of interest" description="Disordered" evidence="1">
    <location>
        <begin position="61"/>
        <end position="139"/>
    </location>
</feature>
<dbReference type="EMBL" id="SMSJ01000128">
    <property type="protein sequence ID" value="TDH58356.1"/>
    <property type="molecule type" value="Genomic_DNA"/>
</dbReference>
<keyword evidence="3" id="KW-1185">Reference proteome</keyword>
<dbReference type="Proteomes" id="UP000295096">
    <property type="component" value="Unassembled WGS sequence"/>
</dbReference>
<dbReference type="AlphaFoldDB" id="A0A4R5Q6N3"/>
<feature type="compositionally biased region" description="Pro residues" evidence="1">
    <location>
        <begin position="86"/>
        <end position="97"/>
    </location>
</feature>
<organism evidence="2 3">
    <name type="scientific">Dankookia rubra</name>
    <dbReference type="NCBI Taxonomy" id="1442381"/>
    <lineage>
        <taxon>Bacteria</taxon>
        <taxon>Pseudomonadati</taxon>
        <taxon>Pseudomonadota</taxon>
        <taxon>Alphaproteobacteria</taxon>
        <taxon>Acetobacterales</taxon>
        <taxon>Roseomonadaceae</taxon>
        <taxon>Dankookia</taxon>
    </lineage>
</organism>
<sequence length="139" mass="15678">MSDEPPDDMPVELAPRPAPSPEEVLAAGPGWTEKQLAAWGVPWKPPKGWRSELLHLHAIGADVTPLAYRPRSGRQERREARREAAPSPPPTPKPTRPSTPSAWPTERYQDAQGRWWNPQRITRVHDIGTPDRDDPPPWL</sequence>
<feature type="compositionally biased region" description="Basic and acidic residues" evidence="1">
    <location>
        <begin position="123"/>
        <end position="139"/>
    </location>
</feature>
<proteinExistence type="predicted"/>
<accession>A0A4R5Q6N3</accession>
<dbReference type="RefSeq" id="WP_133292817.1">
    <property type="nucleotide sequence ID" value="NZ_SMSJ01000128.1"/>
</dbReference>
<feature type="compositionally biased region" description="Acidic residues" evidence="1">
    <location>
        <begin position="1"/>
        <end position="10"/>
    </location>
</feature>
<gene>
    <name evidence="2" type="ORF">E2C06_33060</name>
</gene>
<comment type="caution">
    <text evidence="2">The sequence shown here is derived from an EMBL/GenBank/DDBJ whole genome shotgun (WGS) entry which is preliminary data.</text>
</comment>
<evidence type="ECO:0000313" key="2">
    <source>
        <dbReference type="EMBL" id="TDH58356.1"/>
    </source>
</evidence>
<protein>
    <submittedName>
        <fullName evidence="2">Uncharacterized protein</fullName>
    </submittedName>
</protein>